<dbReference type="AlphaFoldDB" id="A0A8T0CL56"/>
<feature type="region of interest" description="Disordered" evidence="8">
    <location>
        <begin position="464"/>
        <end position="483"/>
    </location>
</feature>
<keyword evidence="2 9" id="KW-0812">Transmembrane</keyword>
<evidence type="ECO:0000256" key="3">
    <source>
        <dbReference type="ARBA" id="ARBA00022737"/>
    </source>
</evidence>
<evidence type="ECO:0000256" key="6">
    <source>
        <dbReference type="ARBA" id="ARBA00023136"/>
    </source>
</evidence>
<evidence type="ECO:0000259" key="10">
    <source>
        <dbReference type="Pfam" id="PF13962"/>
    </source>
</evidence>
<accession>A0A8T0CL56</accession>
<keyword evidence="5 7" id="KW-0040">ANK repeat</keyword>
<keyword evidence="4 9" id="KW-1133">Transmembrane helix</keyword>
<dbReference type="Proteomes" id="UP000806378">
    <property type="component" value="Unassembled WGS sequence"/>
</dbReference>
<dbReference type="Gramene" id="rna-gnl|WGS:JABURB|Cocit.L1993.2">
    <property type="protein sequence ID" value="cds-KAF7848388.1"/>
    <property type="gene ID" value="gene-BT93_L1993"/>
</dbReference>
<dbReference type="Pfam" id="PF13962">
    <property type="entry name" value="PGG"/>
    <property type="match status" value="1"/>
</dbReference>
<evidence type="ECO:0000256" key="4">
    <source>
        <dbReference type="ARBA" id="ARBA00022989"/>
    </source>
</evidence>
<evidence type="ECO:0000256" key="8">
    <source>
        <dbReference type="SAM" id="MobiDB-lite"/>
    </source>
</evidence>
<dbReference type="InterPro" id="IPR002110">
    <property type="entry name" value="Ankyrin_rpt"/>
</dbReference>
<evidence type="ECO:0000313" key="12">
    <source>
        <dbReference type="Proteomes" id="UP000806378"/>
    </source>
</evidence>
<evidence type="ECO:0000256" key="9">
    <source>
        <dbReference type="SAM" id="Phobius"/>
    </source>
</evidence>
<dbReference type="PANTHER" id="PTHR24186:SF50">
    <property type="entry name" value="ANKYRIN REPEAT-CONTAINING PROTEIN ITN1-LIKE ISOFORM X1"/>
    <property type="match status" value="1"/>
</dbReference>
<name>A0A8T0CL56_CORYI</name>
<keyword evidence="12" id="KW-1185">Reference proteome</keyword>
<dbReference type="SUPFAM" id="SSF48403">
    <property type="entry name" value="Ankyrin repeat"/>
    <property type="match status" value="1"/>
</dbReference>
<evidence type="ECO:0000256" key="5">
    <source>
        <dbReference type="ARBA" id="ARBA00023043"/>
    </source>
</evidence>
<evidence type="ECO:0000313" key="11">
    <source>
        <dbReference type="EMBL" id="KAF7848388.1"/>
    </source>
</evidence>
<proteinExistence type="predicted"/>
<dbReference type="PROSITE" id="PS50088">
    <property type="entry name" value="ANK_REPEAT"/>
    <property type="match status" value="2"/>
</dbReference>
<keyword evidence="3" id="KW-0677">Repeat</keyword>
<feature type="repeat" description="ANK" evidence="7">
    <location>
        <begin position="148"/>
        <end position="183"/>
    </location>
</feature>
<protein>
    <recommendedName>
        <fullName evidence="10">PGG domain-containing protein</fullName>
    </recommendedName>
</protein>
<keyword evidence="6 9" id="KW-0472">Membrane</keyword>
<feature type="region of interest" description="Disordered" evidence="8">
    <location>
        <begin position="259"/>
        <end position="279"/>
    </location>
</feature>
<dbReference type="PANTHER" id="PTHR24186">
    <property type="entry name" value="PROTEIN PHOSPHATASE 1 REGULATORY SUBUNIT"/>
    <property type="match status" value="1"/>
</dbReference>
<feature type="repeat" description="ANK" evidence="7">
    <location>
        <begin position="59"/>
        <end position="91"/>
    </location>
</feature>
<gene>
    <name evidence="11" type="ORF">BT93_L1993</name>
</gene>
<comment type="subcellular location">
    <subcellularLocation>
        <location evidence="1">Membrane</location>
        <topology evidence="1">Multi-pass membrane protein</topology>
    </subcellularLocation>
</comment>
<feature type="domain" description="PGG" evidence="10">
    <location>
        <begin position="282"/>
        <end position="393"/>
    </location>
</feature>
<dbReference type="Gene3D" id="1.25.40.20">
    <property type="entry name" value="Ankyrin repeat-containing domain"/>
    <property type="match status" value="2"/>
</dbReference>
<dbReference type="EMBL" id="MU090152">
    <property type="protein sequence ID" value="KAF7848388.1"/>
    <property type="molecule type" value="Genomic_DNA"/>
</dbReference>
<dbReference type="Pfam" id="PF12796">
    <property type="entry name" value="Ank_2"/>
    <property type="match status" value="1"/>
</dbReference>
<dbReference type="GO" id="GO:0005886">
    <property type="term" value="C:plasma membrane"/>
    <property type="evidence" value="ECO:0007669"/>
    <property type="project" value="TreeGrafter"/>
</dbReference>
<feature type="transmembrane region" description="Helical" evidence="9">
    <location>
        <begin position="404"/>
        <end position="425"/>
    </location>
</feature>
<dbReference type="InterPro" id="IPR026961">
    <property type="entry name" value="PGG_dom"/>
</dbReference>
<comment type="caution">
    <text evidence="11">The sequence shown here is derived from an EMBL/GenBank/DDBJ whole genome shotgun (WGS) entry which is preliminary data.</text>
</comment>
<organism evidence="11 12">
    <name type="scientific">Corymbia citriodora subsp. variegata</name>
    <dbReference type="NCBI Taxonomy" id="360336"/>
    <lineage>
        <taxon>Eukaryota</taxon>
        <taxon>Viridiplantae</taxon>
        <taxon>Streptophyta</taxon>
        <taxon>Embryophyta</taxon>
        <taxon>Tracheophyta</taxon>
        <taxon>Spermatophyta</taxon>
        <taxon>Magnoliopsida</taxon>
        <taxon>eudicotyledons</taxon>
        <taxon>Gunneridae</taxon>
        <taxon>Pentapetalae</taxon>
        <taxon>rosids</taxon>
        <taxon>malvids</taxon>
        <taxon>Myrtales</taxon>
        <taxon>Myrtaceae</taxon>
        <taxon>Myrtoideae</taxon>
        <taxon>Eucalypteae</taxon>
        <taxon>Corymbia</taxon>
    </lineage>
</organism>
<sequence length="483" mass="53849">MLIHKARNLSSGEDNNWILRRKNKHGNTALHEAVLTRDACLVSHLLSIYLEPVYWENADRKSPLYLALNTGNSNIFQILLSYSLDPSRIEGLPPVHGAIARGQYGPETEYLAREENMNGDLPIHVASKRGHVALINKLHGVSPWLNGQGQTVLHVAAKYGRASTVRCILRHLDLGMLINERDDAGNTALHLAAIFSQPAALISLVWDERIDLFLLDYKGLTAFDIALDHVRRKYSFRKWLAAMVLESASDESRDLFVQRPEAQDQAHSTSDVQRSKPNPKLNKEAINTRLVVAALVATVTFTAGFTVPGGFNGWDTASKEERGVAVMLDKRMFQVFAICNTIAMFCSMIAVIHLMMAQHSDYDKAIAARYHAMALLKIALLAMSIVFLTGVTLTIAKLPWLANTIFYSGLIFLLLISCAVSSEYPPFFRIRCRPIRLLMLRLGLAYINWWQVYTYLLDDSKENSKAGGTSANGHLDGATESDD</sequence>
<feature type="transmembrane region" description="Helical" evidence="9">
    <location>
        <begin position="437"/>
        <end position="456"/>
    </location>
</feature>
<evidence type="ECO:0000256" key="2">
    <source>
        <dbReference type="ARBA" id="ARBA00022692"/>
    </source>
</evidence>
<feature type="transmembrane region" description="Helical" evidence="9">
    <location>
        <begin position="375"/>
        <end position="398"/>
    </location>
</feature>
<evidence type="ECO:0000256" key="7">
    <source>
        <dbReference type="PROSITE-ProRule" id="PRU00023"/>
    </source>
</evidence>
<reference evidence="11" key="1">
    <citation type="submission" date="2020-05" db="EMBL/GenBank/DDBJ databases">
        <title>WGS assembly of Corymbia citriodora subspecies variegata.</title>
        <authorList>
            <person name="Barry K."/>
            <person name="Hundley H."/>
            <person name="Shu S."/>
            <person name="Jenkins J."/>
            <person name="Grimwood J."/>
            <person name="Baten A."/>
        </authorList>
    </citation>
    <scope>NUCLEOTIDE SEQUENCE</scope>
    <source>
        <strain evidence="11">CV2-018</strain>
    </source>
</reference>
<feature type="compositionally biased region" description="Polar residues" evidence="8">
    <location>
        <begin position="265"/>
        <end position="276"/>
    </location>
</feature>
<dbReference type="SMART" id="SM00248">
    <property type="entry name" value="ANK"/>
    <property type="match status" value="5"/>
</dbReference>
<dbReference type="OrthoDB" id="682826at2759"/>
<dbReference type="InterPro" id="IPR036770">
    <property type="entry name" value="Ankyrin_rpt-contain_sf"/>
</dbReference>
<evidence type="ECO:0000256" key="1">
    <source>
        <dbReference type="ARBA" id="ARBA00004141"/>
    </source>
</evidence>
<feature type="transmembrane region" description="Helical" evidence="9">
    <location>
        <begin position="290"/>
        <end position="311"/>
    </location>
</feature>
<feature type="transmembrane region" description="Helical" evidence="9">
    <location>
        <begin position="331"/>
        <end position="354"/>
    </location>
</feature>